<proteinExistence type="predicted"/>
<evidence type="ECO:0000313" key="1">
    <source>
        <dbReference type="EMBL" id="KAK0634824.1"/>
    </source>
</evidence>
<comment type="caution">
    <text evidence="1">The sequence shown here is derived from an EMBL/GenBank/DDBJ whole genome shotgun (WGS) entry which is preliminary data.</text>
</comment>
<name>A0AA39XJ16_9PEZI</name>
<dbReference type="Proteomes" id="UP001174934">
    <property type="component" value="Unassembled WGS sequence"/>
</dbReference>
<accession>A0AA39XJ16</accession>
<reference evidence="1" key="1">
    <citation type="submission" date="2023-06" db="EMBL/GenBank/DDBJ databases">
        <title>Genome-scale phylogeny and comparative genomics of the fungal order Sordariales.</title>
        <authorList>
            <consortium name="Lawrence Berkeley National Laboratory"/>
            <person name="Hensen N."/>
            <person name="Bonometti L."/>
            <person name="Westerberg I."/>
            <person name="Brannstrom I.O."/>
            <person name="Guillou S."/>
            <person name="Cros-Aarteil S."/>
            <person name="Calhoun S."/>
            <person name="Haridas S."/>
            <person name="Kuo A."/>
            <person name="Mondo S."/>
            <person name="Pangilinan J."/>
            <person name="Riley R."/>
            <person name="LaButti K."/>
            <person name="Andreopoulos B."/>
            <person name="Lipzen A."/>
            <person name="Chen C."/>
            <person name="Yanf M."/>
            <person name="Daum C."/>
            <person name="Ng V."/>
            <person name="Clum A."/>
            <person name="Steindorff A."/>
            <person name="Ohm R."/>
            <person name="Martin F."/>
            <person name="Silar P."/>
            <person name="Natvig D."/>
            <person name="Lalanne C."/>
            <person name="Gautier V."/>
            <person name="Ament-velasquez S.L."/>
            <person name="Kruys A."/>
            <person name="Hutchinson M.I."/>
            <person name="Powell A.J."/>
            <person name="Barry K."/>
            <person name="Miller A.N."/>
            <person name="Grigoriev I.V."/>
            <person name="Debuchy R."/>
            <person name="Gladieux P."/>
            <person name="Thoren M.H."/>
            <person name="Johannesson H."/>
        </authorList>
    </citation>
    <scope>NUCLEOTIDE SEQUENCE</scope>
    <source>
        <strain evidence="1">SMH3391-2</strain>
    </source>
</reference>
<sequence length="274" mass="30997">MSCLTIHKSKQTFQIRIQEWYGSSTGQVGYGFGSEEPKEPPGGCTSGGADGRTCVALRALRALRVLSRLFCMSVLACLAPSVRREREREREMSRALLRLTRRTQFRETFFPPFHTQRSEWNVMYIMMCIVQGLLFRPAKSQRGECLFLWLDRLRLSTTTTMSKVPFSALNPTRPGWLSNLAARRRVFRFGSELAILGIVSMLFFPPHDGRVCFRKATQGVIDRLTHPLLPPGYPCVVDVDKQTPLSTSRIGDGRAWLLGLAWPDPVGKLEMENG</sequence>
<dbReference type="AlphaFoldDB" id="A0AA39XJ16"/>
<dbReference type="EMBL" id="JAULSR010000001">
    <property type="protein sequence ID" value="KAK0634824.1"/>
    <property type="molecule type" value="Genomic_DNA"/>
</dbReference>
<gene>
    <name evidence="1" type="ORF">B0T17DRAFT_514411</name>
</gene>
<evidence type="ECO:0000313" key="2">
    <source>
        <dbReference type="Proteomes" id="UP001174934"/>
    </source>
</evidence>
<organism evidence="1 2">
    <name type="scientific">Bombardia bombarda</name>
    <dbReference type="NCBI Taxonomy" id="252184"/>
    <lineage>
        <taxon>Eukaryota</taxon>
        <taxon>Fungi</taxon>
        <taxon>Dikarya</taxon>
        <taxon>Ascomycota</taxon>
        <taxon>Pezizomycotina</taxon>
        <taxon>Sordariomycetes</taxon>
        <taxon>Sordariomycetidae</taxon>
        <taxon>Sordariales</taxon>
        <taxon>Lasiosphaeriaceae</taxon>
        <taxon>Bombardia</taxon>
    </lineage>
</organism>
<protein>
    <submittedName>
        <fullName evidence="1">Uncharacterized protein</fullName>
    </submittedName>
</protein>
<keyword evidence="2" id="KW-1185">Reference proteome</keyword>